<gene>
    <name evidence="1" type="ORF">PR048_004391</name>
</gene>
<organism evidence="1 2">
    <name type="scientific">Dryococelus australis</name>
    <dbReference type="NCBI Taxonomy" id="614101"/>
    <lineage>
        <taxon>Eukaryota</taxon>
        <taxon>Metazoa</taxon>
        <taxon>Ecdysozoa</taxon>
        <taxon>Arthropoda</taxon>
        <taxon>Hexapoda</taxon>
        <taxon>Insecta</taxon>
        <taxon>Pterygota</taxon>
        <taxon>Neoptera</taxon>
        <taxon>Polyneoptera</taxon>
        <taxon>Phasmatodea</taxon>
        <taxon>Verophasmatodea</taxon>
        <taxon>Anareolatae</taxon>
        <taxon>Phasmatidae</taxon>
        <taxon>Eurycanthinae</taxon>
        <taxon>Dryococelus</taxon>
    </lineage>
</organism>
<sequence>MDKRRKGWDGLTLCSSHISRMHNWLGRVVLSSTEGQSALKTWMLRVQISLKSLPNLFTHWTEGQATIAVDACPPRDMRVNLVRRDLQHPGRHRHQPLCHPIRVLRTPIGVLRTPIRVLRTPIGVLRTPIRVLRTPIGVLRTPISVLRTPIGVLRTPIRVLRTPIRVLRTPIGVLRTPISVTHTDRSVTHTYKSVTHTYRSVTHTYKCVTHTDRSVTHTYKSVTHTYKSVTHTYKCVTHTDRSVTHTYRSVTHTYKSVTHTDRSVTHTYKTVWHCSSESIVDIENSITPLDCQRIRGYVVTSDDCEASRAAERALVSLVLRSPISNTFDKMVAGGQSLDSSDAPRPQRPCWPKLAIVILLAGMPHRPFYPEILLLSHLVVAGVAPTWFVTVDTSLIGYRLDDAGKVETNHSETAEHFLISEMQEGGGRYLKTLGS</sequence>
<evidence type="ECO:0000313" key="1">
    <source>
        <dbReference type="EMBL" id="KAJ8891837.1"/>
    </source>
</evidence>
<comment type="caution">
    <text evidence="1">The sequence shown here is derived from an EMBL/GenBank/DDBJ whole genome shotgun (WGS) entry which is preliminary data.</text>
</comment>
<name>A0ABQ9I5B0_9NEOP</name>
<proteinExistence type="predicted"/>
<protein>
    <submittedName>
        <fullName evidence="1">Uncharacterized protein</fullName>
    </submittedName>
</protein>
<keyword evidence="2" id="KW-1185">Reference proteome</keyword>
<dbReference type="EMBL" id="JARBHB010000002">
    <property type="protein sequence ID" value="KAJ8891837.1"/>
    <property type="molecule type" value="Genomic_DNA"/>
</dbReference>
<accession>A0ABQ9I5B0</accession>
<dbReference type="Proteomes" id="UP001159363">
    <property type="component" value="Chromosome 2"/>
</dbReference>
<dbReference type="Gene3D" id="1.20.120.660">
    <property type="entry name" value="IL-4 antagonist (De novo design) like domain"/>
    <property type="match status" value="1"/>
</dbReference>
<evidence type="ECO:0000313" key="2">
    <source>
        <dbReference type="Proteomes" id="UP001159363"/>
    </source>
</evidence>
<reference evidence="1 2" key="1">
    <citation type="submission" date="2023-02" db="EMBL/GenBank/DDBJ databases">
        <title>LHISI_Scaffold_Assembly.</title>
        <authorList>
            <person name="Stuart O.P."/>
            <person name="Cleave R."/>
            <person name="Magrath M.J.L."/>
            <person name="Mikheyev A.S."/>
        </authorList>
    </citation>
    <scope>NUCLEOTIDE SEQUENCE [LARGE SCALE GENOMIC DNA]</scope>
    <source>
        <strain evidence="1">Daus_M_001</strain>
        <tissue evidence="1">Leg muscle</tissue>
    </source>
</reference>